<dbReference type="InterPro" id="IPR005479">
    <property type="entry name" value="CPAse_ATP-bd"/>
</dbReference>
<gene>
    <name evidence="6" type="ORF">SAMN05421504_1021065</name>
</gene>
<dbReference type="InterPro" id="IPR011761">
    <property type="entry name" value="ATP-grasp"/>
</dbReference>
<keyword evidence="3 4" id="KW-0067">ATP-binding</keyword>
<dbReference type="STRING" id="589385.SAMN05421504_1021065"/>
<dbReference type="GO" id="GO:0046872">
    <property type="term" value="F:metal ion binding"/>
    <property type="evidence" value="ECO:0007669"/>
    <property type="project" value="InterPro"/>
</dbReference>
<dbReference type="SUPFAM" id="SSF56059">
    <property type="entry name" value="Glutathione synthetase ATP-binding domain-like"/>
    <property type="match status" value="1"/>
</dbReference>
<dbReference type="PANTHER" id="PTHR43585:SF2">
    <property type="entry name" value="ATP-GRASP ENZYME FSQD"/>
    <property type="match status" value="1"/>
</dbReference>
<dbReference type="Gene3D" id="3.30.470.20">
    <property type="entry name" value="ATP-grasp fold, B domain"/>
    <property type="match status" value="1"/>
</dbReference>
<dbReference type="PROSITE" id="PS50975">
    <property type="entry name" value="ATP_GRASP"/>
    <property type="match status" value="1"/>
</dbReference>
<dbReference type="PANTHER" id="PTHR43585">
    <property type="entry name" value="FUMIPYRROLE BIOSYNTHESIS PROTEIN C"/>
    <property type="match status" value="1"/>
</dbReference>
<dbReference type="AlphaFoldDB" id="A0A1H3AUG4"/>
<organism evidence="6 7">
    <name type="scientific">Amycolatopsis xylanica</name>
    <dbReference type="NCBI Taxonomy" id="589385"/>
    <lineage>
        <taxon>Bacteria</taxon>
        <taxon>Bacillati</taxon>
        <taxon>Actinomycetota</taxon>
        <taxon>Actinomycetes</taxon>
        <taxon>Pseudonocardiales</taxon>
        <taxon>Pseudonocardiaceae</taxon>
        <taxon>Amycolatopsis</taxon>
    </lineage>
</organism>
<reference evidence="6 7" key="1">
    <citation type="submission" date="2016-10" db="EMBL/GenBank/DDBJ databases">
        <authorList>
            <person name="de Groot N.N."/>
        </authorList>
    </citation>
    <scope>NUCLEOTIDE SEQUENCE [LARGE SCALE GENOMIC DNA]</scope>
    <source>
        <strain evidence="6 7">CPCC 202699</strain>
    </source>
</reference>
<protein>
    <submittedName>
        <fullName evidence="6">Biotin carboxylase</fullName>
    </submittedName>
</protein>
<evidence type="ECO:0000256" key="4">
    <source>
        <dbReference type="PROSITE-ProRule" id="PRU00409"/>
    </source>
</evidence>
<dbReference type="GO" id="GO:0005524">
    <property type="term" value="F:ATP binding"/>
    <property type="evidence" value="ECO:0007669"/>
    <property type="project" value="UniProtKB-UniRule"/>
</dbReference>
<keyword evidence="7" id="KW-1185">Reference proteome</keyword>
<dbReference type="RefSeq" id="WP_091288874.1">
    <property type="nucleotide sequence ID" value="NZ_FNON01000002.1"/>
</dbReference>
<feature type="domain" description="ATP-grasp" evidence="5">
    <location>
        <begin position="118"/>
        <end position="311"/>
    </location>
</feature>
<evidence type="ECO:0000256" key="1">
    <source>
        <dbReference type="ARBA" id="ARBA00022598"/>
    </source>
</evidence>
<dbReference type="Proteomes" id="UP000199515">
    <property type="component" value="Unassembled WGS sequence"/>
</dbReference>
<dbReference type="InterPro" id="IPR013815">
    <property type="entry name" value="ATP_grasp_subdomain_1"/>
</dbReference>
<dbReference type="Pfam" id="PF02786">
    <property type="entry name" value="CPSase_L_D2"/>
    <property type="match status" value="1"/>
</dbReference>
<keyword evidence="2 4" id="KW-0547">Nucleotide-binding</keyword>
<evidence type="ECO:0000313" key="7">
    <source>
        <dbReference type="Proteomes" id="UP000199515"/>
    </source>
</evidence>
<dbReference type="Gene3D" id="3.30.1490.20">
    <property type="entry name" value="ATP-grasp fold, A domain"/>
    <property type="match status" value="1"/>
</dbReference>
<evidence type="ECO:0000256" key="3">
    <source>
        <dbReference type="ARBA" id="ARBA00022840"/>
    </source>
</evidence>
<dbReference type="GO" id="GO:0016874">
    <property type="term" value="F:ligase activity"/>
    <property type="evidence" value="ECO:0007669"/>
    <property type="project" value="UniProtKB-KW"/>
</dbReference>
<name>A0A1H3AUG4_9PSEU</name>
<evidence type="ECO:0000256" key="2">
    <source>
        <dbReference type="ARBA" id="ARBA00022741"/>
    </source>
</evidence>
<accession>A0A1H3AUG4</accession>
<evidence type="ECO:0000259" key="5">
    <source>
        <dbReference type="PROSITE" id="PS50975"/>
    </source>
</evidence>
<dbReference type="Gene3D" id="3.40.50.20">
    <property type="match status" value="1"/>
</dbReference>
<dbReference type="EMBL" id="FNON01000002">
    <property type="protein sequence ID" value="SDX33283.1"/>
    <property type="molecule type" value="Genomic_DNA"/>
</dbReference>
<sequence>MTLLILHRNPMEPFPYDRWLADFDGDVVILAARDKFESFAEEIPTTNLGYAHFETMDFRDDALVLKRALELAAEFGTKYVIGHHEGDVDNAARVREERGLPGPWTADVYPFRDKALMKKLVQKAGVEVAPHTVPQSPEDVRAFAREHGFPLVFKDRAGFNAIGLRILREQAELDAYLEEPLGDVLLEAFVPGKMCHVDGLVVDGETVLSWPSQYQYDLASFGSDPGARVDVTLDPDDPLTDRLIALTDKTLAALRTPGLQNHGFHAEIFHTPDDRLVLCEIASRPAGAKVREVFKTLFDVNLAEYATRLQVGLPIPAIDRTPKRMSGQVLMMKRPGLIHEVPRTPEDAWVEYFWLYAKPGQVVPPAGGSSDFLVAAVASAPTRADCERRLRELGARFVAQTKIGDAA</sequence>
<evidence type="ECO:0000313" key="6">
    <source>
        <dbReference type="EMBL" id="SDX33283.1"/>
    </source>
</evidence>
<keyword evidence="1" id="KW-0436">Ligase</keyword>
<dbReference type="OrthoDB" id="150319at2"/>
<dbReference type="InterPro" id="IPR052032">
    <property type="entry name" value="ATP-dep_AA_Ligase"/>
</dbReference>
<proteinExistence type="predicted"/>